<organism evidence="2">
    <name type="scientific">Brachypodium distachyon</name>
    <name type="common">Purple false brome</name>
    <name type="synonym">Trachynia distachya</name>
    <dbReference type="NCBI Taxonomy" id="15368"/>
    <lineage>
        <taxon>Eukaryota</taxon>
        <taxon>Viridiplantae</taxon>
        <taxon>Streptophyta</taxon>
        <taxon>Embryophyta</taxon>
        <taxon>Tracheophyta</taxon>
        <taxon>Spermatophyta</taxon>
        <taxon>Magnoliopsida</taxon>
        <taxon>Liliopsida</taxon>
        <taxon>Poales</taxon>
        <taxon>Poaceae</taxon>
        <taxon>BOP clade</taxon>
        <taxon>Pooideae</taxon>
        <taxon>Stipodae</taxon>
        <taxon>Brachypodieae</taxon>
        <taxon>Brachypodium</taxon>
    </lineage>
</organism>
<keyword evidence="4" id="KW-1185">Reference proteome</keyword>
<keyword evidence="1" id="KW-0472">Membrane</keyword>
<dbReference type="InParanoid" id="A0A2K2CMY9"/>
<protein>
    <submittedName>
        <fullName evidence="2 3">Uncharacterized protein</fullName>
    </submittedName>
</protein>
<evidence type="ECO:0000313" key="4">
    <source>
        <dbReference type="Proteomes" id="UP000008810"/>
    </source>
</evidence>
<name>A0A2K2CMY9_BRADI</name>
<dbReference type="OrthoDB" id="78296at2759"/>
<dbReference type="Gramene" id="PNT63408">
    <property type="protein sequence ID" value="PNT63408"/>
    <property type="gene ID" value="BRADI_4g15281v3"/>
</dbReference>
<dbReference type="Gramene" id="PNT63406">
    <property type="protein sequence ID" value="PNT63406"/>
    <property type="gene ID" value="BRADI_4g15281v3"/>
</dbReference>
<reference evidence="2" key="2">
    <citation type="submission" date="2017-06" db="EMBL/GenBank/DDBJ databases">
        <title>WGS assembly of Brachypodium distachyon.</title>
        <authorList>
            <consortium name="The International Brachypodium Initiative"/>
            <person name="Lucas S."/>
            <person name="Harmon-Smith M."/>
            <person name="Lail K."/>
            <person name="Tice H."/>
            <person name="Grimwood J."/>
            <person name="Bruce D."/>
            <person name="Barry K."/>
            <person name="Shu S."/>
            <person name="Lindquist E."/>
            <person name="Wang M."/>
            <person name="Pitluck S."/>
            <person name="Vogel J.P."/>
            <person name="Garvin D.F."/>
            <person name="Mockler T.C."/>
            <person name="Schmutz J."/>
            <person name="Rokhsar D."/>
            <person name="Bevan M.W."/>
        </authorList>
    </citation>
    <scope>NUCLEOTIDE SEQUENCE</scope>
    <source>
        <strain evidence="2">Bd21</strain>
    </source>
</reference>
<keyword evidence="1" id="KW-0812">Transmembrane</keyword>
<dbReference type="STRING" id="15368.A0A2K2CMY9"/>
<evidence type="ECO:0000313" key="2">
    <source>
        <dbReference type="EMBL" id="PNT63408.1"/>
    </source>
</evidence>
<gene>
    <name evidence="2" type="ORF">BRADI_4g15281v3</name>
</gene>
<dbReference type="AlphaFoldDB" id="A0A2K2CMY9"/>
<dbReference type="EMBL" id="CM000883">
    <property type="protein sequence ID" value="PNT63407.1"/>
    <property type="molecule type" value="Genomic_DNA"/>
</dbReference>
<reference evidence="2 3" key="1">
    <citation type="journal article" date="2010" name="Nature">
        <title>Genome sequencing and analysis of the model grass Brachypodium distachyon.</title>
        <authorList>
            <consortium name="International Brachypodium Initiative"/>
        </authorList>
    </citation>
    <scope>NUCLEOTIDE SEQUENCE [LARGE SCALE GENOMIC DNA]</scope>
    <source>
        <strain evidence="2 3">Bd21</strain>
    </source>
</reference>
<dbReference type="EnsemblPlants" id="PNT63407">
    <property type="protein sequence ID" value="PNT63407"/>
    <property type="gene ID" value="BRADI_4g15281v3"/>
</dbReference>
<evidence type="ECO:0000256" key="1">
    <source>
        <dbReference type="SAM" id="Phobius"/>
    </source>
</evidence>
<keyword evidence="1" id="KW-1133">Transmembrane helix</keyword>
<dbReference type="EnsemblPlants" id="PNT63406">
    <property type="protein sequence ID" value="PNT63406"/>
    <property type="gene ID" value="BRADI_4g15281v3"/>
</dbReference>
<reference evidence="3" key="3">
    <citation type="submission" date="2018-08" db="UniProtKB">
        <authorList>
            <consortium name="EnsemblPlants"/>
        </authorList>
    </citation>
    <scope>IDENTIFICATION</scope>
    <source>
        <strain evidence="3">cv. Bd21</strain>
    </source>
</reference>
<proteinExistence type="predicted"/>
<dbReference type="EMBL" id="CM000883">
    <property type="protein sequence ID" value="PNT63408.1"/>
    <property type="molecule type" value="Genomic_DNA"/>
</dbReference>
<sequence>MQSQVCTQVPSVLLCSGGPLICPDLVKQRQSEFAMKISTYANVILLALKTYAIAALTLDSLLDLMVGGILCFTHPSMKS</sequence>
<dbReference type="EMBL" id="CM000883">
    <property type="protein sequence ID" value="PNT63406.1"/>
    <property type="molecule type" value="Genomic_DNA"/>
</dbReference>
<feature type="transmembrane region" description="Helical" evidence="1">
    <location>
        <begin position="37"/>
        <end position="58"/>
    </location>
</feature>
<dbReference type="Proteomes" id="UP000008810">
    <property type="component" value="Chromosome 4"/>
</dbReference>
<dbReference type="Gramene" id="PNT63407">
    <property type="protein sequence ID" value="PNT63407"/>
    <property type="gene ID" value="BRADI_4g15281v3"/>
</dbReference>
<evidence type="ECO:0000313" key="3">
    <source>
        <dbReference type="EnsemblPlants" id="PNT63406"/>
    </source>
</evidence>
<dbReference type="EnsemblPlants" id="PNT63408">
    <property type="protein sequence ID" value="PNT63408"/>
    <property type="gene ID" value="BRADI_4g15281v3"/>
</dbReference>
<accession>A0A2K2CMY9</accession>